<accession>A0A554SHI2</accession>
<organism evidence="4 5">
    <name type="scientific">Aeromicrobium piscarium</name>
    <dbReference type="NCBI Taxonomy" id="2590901"/>
    <lineage>
        <taxon>Bacteria</taxon>
        <taxon>Bacillati</taxon>
        <taxon>Actinomycetota</taxon>
        <taxon>Actinomycetes</taxon>
        <taxon>Propionibacteriales</taxon>
        <taxon>Nocardioidaceae</taxon>
        <taxon>Aeromicrobium</taxon>
    </lineage>
</organism>
<dbReference type="InterPro" id="IPR000182">
    <property type="entry name" value="GNAT_dom"/>
</dbReference>
<dbReference type="SUPFAM" id="SSF55729">
    <property type="entry name" value="Acyl-CoA N-acyltransferases (Nat)"/>
    <property type="match status" value="1"/>
</dbReference>
<dbReference type="Proteomes" id="UP000316988">
    <property type="component" value="Unassembled WGS sequence"/>
</dbReference>
<evidence type="ECO:0000313" key="4">
    <source>
        <dbReference type="EMBL" id="TSD65797.1"/>
    </source>
</evidence>
<sequence>MRTAVPADLDRLAALAARTFPLACPPHLPAEDIDAFIAAHLTADRFGDHLADPARTVFVADEAGELAGYVMIVSGDPYDAAIAALVRHRPTVELSKCYAAPEFHGSGVSAQLIEHTVSWAREHGAASIWLGVNGLNLRAQRFYARQGFEAIGTRRFAVGARIEDDLVLERPLS</sequence>
<feature type="domain" description="N-acetyltransferase" evidence="3">
    <location>
        <begin position="1"/>
        <end position="173"/>
    </location>
</feature>
<dbReference type="PANTHER" id="PTHR43877:SF2">
    <property type="entry name" value="AMINOALKYLPHOSPHONATE N-ACETYLTRANSFERASE-RELATED"/>
    <property type="match status" value="1"/>
</dbReference>
<dbReference type="AlphaFoldDB" id="A0A554SHI2"/>
<dbReference type="InterPro" id="IPR016181">
    <property type="entry name" value="Acyl_CoA_acyltransferase"/>
</dbReference>
<protein>
    <submittedName>
        <fullName evidence="4">GNAT family N-acetyltransferase</fullName>
    </submittedName>
</protein>
<evidence type="ECO:0000256" key="1">
    <source>
        <dbReference type="ARBA" id="ARBA00022679"/>
    </source>
</evidence>
<dbReference type="EMBL" id="VLNT01000002">
    <property type="protein sequence ID" value="TSD65797.1"/>
    <property type="molecule type" value="Genomic_DNA"/>
</dbReference>
<dbReference type="PROSITE" id="PS51186">
    <property type="entry name" value="GNAT"/>
    <property type="match status" value="1"/>
</dbReference>
<reference evidence="4 5" key="1">
    <citation type="submission" date="2019-07" db="EMBL/GenBank/DDBJ databases">
        <authorList>
            <person name="Zhao L.H."/>
        </authorList>
    </citation>
    <scope>NUCLEOTIDE SEQUENCE [LARGE SCALE GENOMIC DNA]</scope>
    <source>
        <strain evidence="4 5">Co35</strain>
    </source>
</reference>
<keyword evidence="1 4" id="KW-0808">Transferase</keyword>
<evidence type="ECO:0000259" key="3">
    <source>
        <dbReference type="PROSITE" id="PS51186"/>
    </source>
</evidence>
<dbReference type="OrthoDB" id="5243635at2"/>
<dbReference type="Gene3D" id="3.40.630.30">
    <property type="match status" value="1"/>
</dbReference>
<keyword evidence="5" id="KW-1185">Reference proteome</keyword>
<evidence type="ECO:0000313" key="5">
    <source>
        <dbReference type="Proteomes" id="UP000316988"/>
    </source>
</evidence>
<keyword evidence="2" id="KW-0012">Acyltransferase</keyword>
<comment type="caution">
    <text evidence="4">The sequence shown here is derived from an EMBL/GenBank/DDBJ whole genome shotgun (WGS) entry which is preliminary data.</text>
</comment>
<evidence type="ECO:0000256" key="2">
    <source>
        <dbReference type="ARBA" id="ARBA00023315"/>
    </source>
</evidence>
<proteinExistence type="predicted"/>
<name>A0A554SHI2_9ACTN</name>
<dbReference type="CDD" id="cd04301">
    <property type="entry name" value="NAT_SF"/>
    <property type="match status" value="1"/>
</dbReference>
<dbReference type="Pfam" id="PF00583">
    <property type="entry name" value="Acetyltransf_1"/>
    <property type="match status" value="1"/>
</dbReference>
<dbReference type="InterPro" id="IPR050832">
    <property type="entry name" value="Bact_Acetyltransf"/>
</dbReference>
<dbReference type="GO" id="GO:0016747">
    <property type="term" value="F:acyltransferase activity, transferring groups other than amino-acyl groups"/>
    <property type="evidence" value="ECO:0007669"/>
    <property type="project" value="InterPro"/>
</dbReference>
<dbReference type="PANTHER" id="PTHR43877">
    <property type="entry name" value="AMINOALKYLPHOSPHONATE N-ACETYLTRANSFERASE-RELATED-RELATED"/>
    <property type="match status" value="1"/>
</dbReference>
<gene>
    <name evidence="4" type="ORF">FNM00_03565</name>
</gene>